<evidence type="ECO:0000313" key="2">
    <source>
        <dbReference type="EMBL" id="KKB58201.1"/>
    </source>
</evidence>
<feature type="domain" description="VOC" evidence="1">
    <location>
        <begin position="2"/>
        <end position="126"/>
    </location>
</feature>
<proteinExistence type="predicted"/>
<gene>
    <name evidence="2" type="ORF">HMPREF1535_01022</name>
</gene>
<dbReference type="PROSITE" id="PS51819">
    <property type="entry name" value="VOC"/>
    <property type="match status" value="1"/>
</dbReference>
<dbReference type="EMBL" id="AQHV01000006">
    <property type="protein sequence ID" value="KKB58201.1"/>
    <property type="molecule type" value="Genomic_DNA"/>
</dbReference>
<dbReference type="SUPFAM" id="SSF54593">
    <property type="entry name" value="Glyoxalase/Bleomycin resistance protein/Dihydroxybiphenyl dioxygenase"/>
    <property type="match status" value="1"/>
</dbReference>
<dbReference type="PANTHER" id="PTHR36113">
    <property type="entry name" value="LYASE, PUTATIVE-RELATED-RELATED"/>
    <property type="match status" value="1"/>
</dbReference>
<evidence type="ECO:0000259" key="1">
    <source>
        <dbReference type="PROSITE" id="PS51819"/>
    </source>
</evidence>
<dbReference type="InterPro" id="IPR051332">
    <property type="entry name" value="Fosfomycin_Res_Enzymes"/>
</dbReference>
<dbReference type="PATRIC" id="fig|927665.4.peg.1044"/>
<name>A0A0F5JK69_9BACT</name>
<dbReference type="RefSeq" id="WP_046145465.1">
    <property type="nucleotide sequence ID" value="NZ_KQ033912.1"/>
</dbReference>
<sequence>MQLTHIAIWTNELERSRDFYVKYFGGKSNEKYVNPKKGFASYFVTFEGAASLEIMQRTDITVENDGVYIGLAHFAFSAGSKEGVDQKIEQFRRDGYTILGEPRTTGDGFYEGSVADPDGNIIEIVA</sequence>
<protein>
    <recommendedName>
        <fullName evidence="1">VOC domain-containing protein</fullName>
    </recommendedName>
</protein>
<reference evidence="2 3" key="1">
    <citation type="submission" date="2013-04" db="EMBL/GenBank/DDBJ databases">
        <title>The Genome Sequence of Parabacteroides goldsteinii DSM 19448.</title>
        <authorList>
            <consortium name="The Broad Institute Genomics Platform"/>
            <person name="Earl A."/>
            <person name="Ward D."/>
            <person name="Feldgarden M."/>
            <person name="Gevers D."/>
            <person name="Martens E."/>
            <person name="Sakamoto M."/>
            <person name="Benno Y."/>
            <person name="Song Y."/>
            <person name="Liu C."/>
            <person name="Lee J."/>
            <person name="Bolanos M."/>
            <person name="Vaisanen M.L."/>
            <person name="Finegold S.M."/>
            <person name="Walker B."/>
            <person name="Young S."/>
            <person name="Zeng Q."/>
            <person name="Gargeya S."/>
            <person name="Fitzgerald M."/>
            <person name="Haas B."/>
            <person name="Abouelleil A."/>
            <person name="Allen A.W."/>
            <person name="Alvarado L."/>
            <person name="Arachchi H.M."/>
            <person name="Berlin A.M."/>
            <person name="Chapman S.B."/>
            <person name="Gainer-Dewar J."/>
            <person name="Goldberg J."/>
            <person name="Griggs A."/>
            <person name="Gujja S."/>
            <person name="Hansen M."/>
            <person name="Howarth C."/>
            <person name="Imamovic A."/>
            <person name="Ireland A."/>
            <person name="Larimer J."/>
            <person name="McCowan C."/>
            <person name="Murphy C."/>
            <person name="Pearson M."/>
            <person name="Poon T.W."/>
            <person name="Priest M."/>
            <person name="Roberts A."/>
            <person name="Saif S."/>
            <person name="Shea T."/>
            <person name="Sisk P."/>
            <person name="Sykes S."/>
            <person name="Wortman J."/>
            <person name="Nusbaum C."/>
            <person name="Birren B."/>
        </authorList>
    </citation>
    <scope>NUCLEOTIDE SEQUENCE [LARGE SCALE GENOMIC DNA]</scope>
    <source>
        <strain evidence="2 3">DSM 19448</strain>
    </source>
</reference>
<evidence type="ECO:0000313" key="3">
    <source>
        <dbReference type="Proteomes" id="UP000033047"/>
    </source>
</evidence>
<dbReference type="InterPro" id="IPR004360">
    <property type="entry name" value="Glyas_Fos-R_dOase_dom"/>
</dbReference>
<dbReference type="InterPro" id="IPR037523">
    <property type="entry name" value="VOC_core"/>
</dbReference>
<dbReference type="AlphaFoldDB" id="A0A0F5JK69"/>
<organism evidence="2 3">
    <name type="scientific">Parabacteroides goldsteinii DSM 19448 = WAL 12034</name>
    <dbReference type="NCBI Taxonomy" id="927665"/>
    <lineage>
        <taxon>Bacteria</taxon>
        <taxon>Pseudomonadati</taxon>
        <taxon>Bacteroidota</taxon>
        <taxon>Bacteroidia</taxon>
        <taxon>Bacteroidales</taxon>
        <taxon>Tannerellaceae</taxon>
        <taxon>Parabacteroides</taxon>
    </lineage>
</organism>
<dbReference type="InterPro" id="IPR029068">
    <property type="entry name" value="Glyas_Bleomycin-R_OHBP_Dase"/>
</dbReference>
<comment type="caution">
    <text evidence="2">The sequence shown here is derived from an EMBL/GenBank/DDBJ whole genome shotgun (WGS) entry which is preliminary data.</text>
</comment>
<dbReference type="Pfam" id="PF00903">
    <property type="entry name" value="Glyoxalase"/>
    <property type="match status" value="1"/>
</dbReference>
<dbReference type="Proteomes" id="UP000033047">
    <property type="component" value="Unassembled WGS sequence"/>
</dbReference>
<dbReference type="PANTHER" id="PTHR36113:SF1">
    <property type="entry name" value="GLYOXALASE_BLEOMYCIN RESISTANCE PROTEIN_DIOXYGENASE"/>
    <property type="match status" value="1"/>
</dbReference>
<dbReference type="Gene3D" id="3.10.180.10">
    <property type="entry name" value="2,3-Dihydroxybiphenyl 1,2-Dioxygenase, domain 1"/>
    <property type="match status" value="1"/>
</dbReference>
<accession>A0A0F5JK69</accession>
<dbReference type="HOGENOM" id="CLU_046006_16_0_10"/>
<dbReference type="STRING" id="927665.HMPREF1535_01022"/>